<evidence type="ECO:0000256" key="4">
    <source>
        <dbReference type="ARBA" id="ARBA00023136"/>
    </source>
</evidence>
<keyword evidence="4" id="KW-0472">Membrane</keyword>
<comment type="caution">
    <text evidence="7">The sequence shown here is derived from an EMBL/GenBank/DDBJ whole genome shotgun (WGS) entry which is preliminary data.</text>
</comment>
<keyword evidence="8" id="KW-1185">Reference proteome</keyword>
<evidence type="ECO:0000256" key="2">
    <source>
        <dbReference type="ARBA" id="ARBA00005722"/>
    </source>
</evidence>
<dbReference type="OrthoDB" id="5462484at2"/>
<dbReference type="PANTHER" id="PTHR38776:SF1">
    <property type="entry name" value="MLTA-INTERACTING PROTEIN-RELATED"/>
    <property type="match status" value="1"/>
</dbReference>
<evidence type="ECO:0000313" key="7">
    <source>
        <dbReference type="EMBL" id="KZD09513.1"/>
    </source>
</evidence>
<protein>
    <submittedName>
        <fullName evidence="7">Uncharacterized protein</fullName>
    </submittedName>
</protein>
<evidence type="ECO:0000256" key="6">
    <source>
        <dbReference type="SAM" id="SignalP"/>
    </source>
</evidence>
<organism evidence="7 8">
    <name type="scientific">Oceanibaculum pacificum</name>
    <dbReference type="NCBI Taxonomy" id="580166"/>
    <lineage>
        <taxon>Bacteria</taxon>
        <taxon>Pseudomonadati</taxon>
        <taxon>Pseudomonadota</taxon>
        <taxon>Alphaproteobacteria</taxon>
        <taxon>Rhodospirillales</taxon>
        <taxon>Oceanibaculaceae</taxon>
        <taxon>Oceanibaculum</taxon>
    </lineage>
</organism>
<feature type="chain" id="PRO_5007602272" evidence="6">
    <location>
        <begin position="29"/>
        <end position="274"/>
    </location>
</feature>
<dbReference type="Pfam" id="PF06629">
    <property type="entry name" value="MipA"/>
    <property type="match status" value="1"/>
</dbReference>
<accession>A0A154W7S8</accession>
<dbReference type="AlphaFoldDB" id="A0A154W7S8"/>
<feature type="signal peptide" evidence="6">
    <location>
        <begin position="1"/>
        <end position="28"/>
    </location>
</feature>
<reference evidence="7 8" key="1">
    <citation type="submission" date="2015-12" db="EMBL/GenBank/DDBJ databases">
        <title>Genome sequence of Oceanibaculum pacificum MCCC 1A02656.</title>
        <authorList>
            <person name="Lu L."/>
            <person name="Lai Q."/>
            <person name="Shao Z."/>
            <person name="Qian P."/>
        </authorList>
    </citation>
    <scope>NUCLEOTIDE SEQUENCE [LARGE SCALE GENOMIC DNA]</scope>
    <source>
        <strain evidence="7 8">MCCC 1A02656</strain>
    </source>
</reference>
<evidence type="ECO:0000256" key="1">
    <source>
        <dbReference type="ARBA" id="ARBA00004442"/>
    </source>
</evidence>
<evidence type="ECO:0000256" key="5">
    <source>
        <dbReference type="ARBA" id="ARBA00023237"/>
    </source>
</evidence>
<keyword evidence="5" id="KW-0998">Cell outer membrane</keyword>
<comment type="similarity">
    <text evidence="2">Belongs to the MipA/OmpV family.</text>
</comment>
<dbReference type="PANTHER" id="PTHR38776">
    <property type="entry name" value="MLTA-INTERACTING PROTEIN-RELATED"/>
    <property type="match status" value="1"/>
</dbReference>
<dbReference type="RefSeq" id="WP_067554784.1">
    <property type="nucleotide sequence ID" value="NZ_LPXN01000097.1"/>
</dbReference>
<name>A0A154W7S8_9PROT</name>
<keyword evidence="3 6" id="KW-0732">Signal</keyword>
<evidence type="ECO:0000313" key="8">
    <source>
        <dbReference type="Proteomes" id="UP000076400"/>
    </source>
</evidence>
<gene>
    <name evidence="7" type="ORF">AUP43_07145</name>
</gene>
<evidence type="ECO:0000256" key="3">
    <source>
        <dbReference type="ARBA" id="ARBA00022729"/>
    </source>
</evidence>
<dbReference type="Proteomes" id="UP000076400">
    <property type="component" value="Unassembled WGS sequence"/>
</dbReference>
<dbReference type="EMBL" id="LPXN01000097">
    <property type="protein sequence ID" value="KZD09513.1"/>
    <property type="molecule type" value="Genomic_DNA"/>
</dbReference>
<dbReference type="InterPro" id="IPR010583">
    <property type="entry name" value="MipA"/>
</dbReference>
<comment type="subcellular location">
    <subcellularLocation>
        <location evidence="1">Cell outer membrane</location>
    </subcellularLocation>
</comment>
<sequence length="274" mass="29492">MKNTILSRLSPALLAAVALSALSSVAFAQQPGQQPPGKSNWDIRLGGGGLVQPDYEGSDDYEIELIPLLMVNYRDLVFLRGPTLGANVFTLQGPGPGDVLQIGPLAHYRSGRDQDDNDDLRGMGDIDGAIELGGFITYSTGPWSAGLTVLSDVSDSHDGLMAELSAGHRLSLGPKLMLRSEISATWADDDYTQAFYGVTASQAMRSGMPQYQAESGFKDAGITLDLDYRVTENWSVTGRLGYKRILGDAADSPLVQDRGSENQFSTGLFVSYRF</sequence>
<dbReference type="STRING" id="580166.AUP43_07145"/>
<dbReference type="GO" id="GO:0009279">
    <property type="term" value="C:cell outer membrane"/>
    <property type="evidence" value="ECO:0007669"/>
    <property type="project" value="UniProtKB-SubCell"/>
</dbReference>
<proteinExistence type="inferred from homology"/>